<dbReference type="InterPro" id="IPR014284">
    <property type="entry name" value="RNA_pol_sigma-70_dom"/>
</dbReference>
<evidence type="ECO:0000256" key="3">
    <source>
        <dbReference type="ARBA" id="ARBA00023082"/>
    </source>
</evidence>
<evidence type="ECO:0000313" key="6">
    <source>
        <dbReference type="EMBL" id="NGM81575.1"/>
    </source>
</evidence>
<dbReference type="RefSeq" id="WP_165094597.1">
    <property type="nucleotide sequence ID" value="NZ_JAAKGU010000001.1"/>
</dbReference>
<dbReference type="NCBIfam" id="TIGR02937">
    <property type="entry name" value="sigma70-ECF"/>
    <property type="match status" value="1"/>
</dbReference>
<comment type="similarity">
    <text evidence="1">Belongs to the sigma-70 factor family. ECF subfamily.</text>
</comment>
<protein>
    <submittedName>
        <fullName evidence="6">Sigma-70 family RNA polymerase sigma factor</fullName>
    </submittedName>
</protein>
<dbReference type="GO" id="GO:0016987">
    <property type="term" value="F:sigma factor activity"/>
    <property type="evidence" value="ECO:0007669"/>
    <property type="project" value="UniProtKB-KW"/>
</dbReference>
<keyword evidence="4" id="KW-0804">Transcription</keyword>
<dbReference type="InterPro" id="IPR036388">
    <property type="entry name" value="WH-like_DNA-bd_sf"/>
</dbReference>
<keyword evidence="3" id="KW-0731">Sigma factor</keyword>
<dbReference type="PANTHER" id="PTHR43133:SF51">
    <property type="entry name" value="RNA POLYMERASE SIGMA FACTOR"/>
    <property type="match status" value="1"/>
</dbReference>
<proteinExistence type="inferred from homology"/>
<reference evidence="6 7" key="1">
    <citation type="submission" date="2020-02" db="EMBL/GenBank/DDBJ databases">
        <authorList>
            <person name="Gao J."/>
            <person name="Sun J."/>
        </authorList>
    </citation>
    <scope>NUCLEOTIDE SEQUENCE [LARGE SCALE GENOMIC DNA]</scope>
    <source>
        <strain evidence="6 7">7124</strain>
    </source>
</reference>
<keyword evidence="2" id="KW-0805">Transcription regulation</keyword>
<evidence type="ECO:0000256" key="2">
    <source>
        <dbReference type="ARBA" id="ARBA00023015"/>
    </source>
</evidence>
<dbReference type="InterPro" id="IPR039425">
    <property type="entry name" value="RNA_pol_sigma-70-like"/>
</dbReference>
<sequence length="516" mass="58913">MDHPFDLKDLLSRIRQGDHAAYETIFNRYRAAAMSWAQSVVRDPYSADDIVQEAFIRMKDKLHQLKDDHKFAAWFRLMIRRMAINSIRGGDSRRTIVIEEMPESGPANRGRSDEIREWQEQEASAELVRRSLAKLSKQARDVLDAAASEEATPEQLADRYNMKKSNIYNILSRARLKVNDERFREEIAAYLLERETHGHPNCCLLPAPTYSRPYAFISAMIGEALGTADITNFTYTELMGISAEAFRINMPENCDWQGILTFDWSYAAYRTVERLGFSGVCVGRPQQTTVTPDIQVRMLSVVHGSVDRGIPAVIWNMERNEMGFAHGYDDRSQEIRYKGYNGETRVYRYDQLGRQTDERPVFVFGLRRRVSPPSSEDTVLRAIVDHARGKEPPLKGYVFGLDGYRVWLEGARRNTLDLSGHAYQVAILAEARQQAAAFLELLADRSRGADRRTQLLAAADCYKQVSKWFVRLYPRFPFGYGGSPANRWRDIQEGLQAAWDAEEEGIARIEAVIAGS</sequence>
<dbReference type="SUPFAM" id="SSF88659">
    <property type="entry name" value="Sigma3 and sigma4 domains of RNA polymerase sigma factors"/>
    <property type="match status" value="1"/>
</dbReference>
<dbReference type="SUPFAM" id="SSF88946">
    <property type="entry name" value="Sigma2 domain of RNA polymerase sigma factors"/>
    <property type="match status" value="1"/>
</dbReference>
<dbReference type="GO" id="GO:0006352">
    <property type="term" value="P:DNA-templated transcription initiation"/>
    <property type="evidence" value="ECO:0007669"/>
    <property type="project" value="InterPro"/>
</dbReference>
<accession>A0A6M1PH14</accession>
<dbReference type="AlphaFoldDB" id="A0A6M1PH14"/>
<dbReference type="InterPro" id="IPR013324">
    <property type="entry name" value="RNA_pol_sigma_r3/r4-like"/>
</dbReference>
<dbReference type="Pfam" id="PF04542">
    <property type="entry name" value="Sigma70_r2"/>
    <property type="match status" value="1"/>
</dbReference>
<dbReference type="InterPro" id="IPR007627">
    <property type="entry name" value="RNA_pol_sigma70_r2"/>
</dbReference>
<evidence type="ECO:0000256" key="4">
    <source>
        <dbReference type="ARBA" id="ARBA00023163"/>
    </source>
</evidence>
<evidence type="ECO:0000256" key="1">
    <source>
        <dbReference type="ARBA" id="ARBA00010641"/>
    </source>
</evidence>
<comment type="caution">
    <text evidence="6">The sequence shown here is derived from an EMBL/GenBank/DDBJ whole genome shotgun (WGS) entry which is preliminary data.</text>
</comment>
<dbReference type="PANTHER" id="PTHR43133">
    <property type="entry name" value="RNA POLYMERASE ECF-TYPE SIGMA FACTO"/>
    <property type="match status" value="1"/>
</dbReference>
<evidence type="ECO:0000259" key="5">
    <source>
        <dbReference type="Pfam" id="PF04542"/>
    </source>
</evidence>
<dbReference type="Gene3D" id="1.10.10.10">
    <property type="entry name" value="Winged helix-like DNA-binding domain superfamily/Winged helix DNA-binding domain"/>
    <property type="match status" value="1"/>
</dbReference>
<gene>
    <name evidence="6" type="ORF">G5B47_04025</name>
</gene>
<feature type="domain" description="RNA polymerase sigma-70 region 2" evidence="5">
    <location>
        <begin position="26"/>
        <end position="89"/>
    </location>
</feature>
<keyword evidence="7" id="KW-1185">Reference proteome</keyword>
<evidence type="ECO:0000313" key="7">
    <source>
        <dbReference type="Proteomes" id="UP000480151"/>
    </source>
</evidence>
<dbReference type="Gene3D" id="1.10.1740.10">
    <property type="match status" value="1"/>
</dbReference>
<dbReference type="InterPro" id="IPR013325">
    <property type="entry name" value="RNA_pol_sigma_r2"/>
</dbReference>
<dbReference type="EMBL" id="JAAKGU010000001">
    <property type="protein sequence ID" value="NGM81575.1"/>
    <property type="molecule type" value="Genomic_DNA"/>
</dbReference>
<organism evidence="6 7">
    <name type="scientific">Paenibacillus apii</name>
    <dbReference type="NCBI Taxonomy" id="1850370"/>
    <lineage>
        <taxon>Bacteria</taxon>
        <taxon>Bacillati</taxon>
        <taxon>Bacillota</taxon>
        <taxon>Bacilli</taxon>
        <taxon>Bacillales</taxon>
        <taxon>Paenibacillaceae</taxon>
        <taxon>Paenibacillus</taxon>
    </lineage>
</organism>
<name>A0A6M1PH14_9BACL</name>
<dbReference type="Proteomes" id="UP000480151">
    <property type="component" value="Unassembled WGS sequence"/>
</dbReference>